<organism evidence="4 5">
    <name type="scientific">Terrihabitans soli</name>
    <dbReference type="NCBI Taxonomy" id="708113"/>
    <lineage>
        <taxon>Bacteria</taxon>
        <taxon>Pseudomonadati</taxon>
        <taxon>Pseudomonadota</taxon>
        <taxon>Alphaproteobacteria</taxon>
        <taxon>Hyphomicrobiales</taxon>
        <taxon>Terrihabitans</taxon>
    </lineage>
</organism>
<dbReference type="InterPro" id="IPR017703">
    <property type="entry name" value="YgfZ/GCV_T_CS"/>
</dbReference>
<dbReference type="Proteomes" id="UP000515317">
    <property type="component" value="Chromosome"/>
</dbReference>
<dbReference type="NCBIfam" id="TIGR03317">
    <property type="entry name" value="ygfZ_signature"/>
    <property type="match status" value="1"/>
</dbReference>
<dbReference type="Pfam" id="PF01571">
    <property type="entry name" value="GCV_T"/>
    <property type="match status" value="1"/>
</dbReference>
<evidence type="ECO:0000259" key="3">
    <source>
        <dbReference type="Pfam" id="PF25455"/>
    </source>
</evidence>
<dbReference type="RefSeq" id="WP_222876854.1">
    <property type="nucleotide sequence ID" value="NZ_AP023361.1"/>
</dbReference>
<dbReference type="Gene3D" id="3.30.1360.120">
    <property type="entry name" value="Probable tRNA modification gtpase trme, domain 1"/>
    <property type="match status" value="1"/>
</dbReference>
<dbReference type="InterPro" id="IPR057460">
    <property type="entry name" value="CAF17_C"/>
</dbReference>
<gene>
    <name evidence="4" type="primary">gcvT</name>
    <name evidence="4" type="ORF">IZ6_09410</name>
</gene>
<keyword evidence="1" id="KW-0809">Transit peptide</keyword>
<dbReference type="Pfam" id="PF25455">
    <property type="entry name" value="Beta-barrel_CAF17_C"/>
    <property type="match status" value="1"/>
</dbReference>
<accession>A0A6S6QLL1</accession>
<evidence type="ECO:0000256" key="1">
    <source>
        <dbReference type="ARBA" id="ARBA00022946"/>
    </source>
</evidence>
<dbReference type="Gene3D" id="2.40.30.160">
    <property type="match status" value="1"/>
</dbReference>
<evidence type="ECO:0000313" key="4">
    <source>
        <dbReference type="EMBL" id="BCJ90206.1"/>
    </source>
</evidence>
<reference evidence="4 5" key="1">
    <citation type="submission" date="2020-08" db="EMBL/GenBank/DDBJ databases">
        <title>Genome sequence of Rhizobiales bacterium strain IZ6.</title>
        <authorList>
            <person name="Nakai R."/>
            <person name="Naganuma T."/>
        </authorList>
    </citation>
    <scope>NUCLEOTIDE SEQUENCE [LARGE SCALE GENOMIC DNA]</scope>
    <source>
        <strain evidence="4 5">IZ6</strain>
    </source>
</reference>
<protein>
    <submittedName>
        <fullName evidence="4">Folate-binding protein</fullName>
    </submittedName>
</protein>
<feature type="domain" description="CAF17 C-terminal" evidence="3">
    <location>
        <begin position="207"/>
        <end position="278"/>
    </location>
</feature>
<dbReference type="InterPro" id="IPR027266">
    <property type="entry name" value="TrmE/GcvT-like"/>
</dbReference>
<dbReference type="AlphaFoldDB" id="A0A6S6QLL1"/>
<keyword evidence="5" id="KW-1185">Reference proteome</keyword>
<name>A0A6S6QLL1_9HYPH</name>
<dbReference type="SUPFAM" id="SSF103025">
    <property type="entry name" value="Folate-binding domain"/>
    <property type="match status" value="1"/>
</dbReference>
<proteinExistence type="predicted"/>
<dbReference type="GO" id="GO:0016226">
    <property type="term" value="P:iron-sulfur cluster assembly"/>
    <property type="evidence" value="ECO:0007669"/>
    <property type="project" value="TreeGrafter"/>
</dbReference>
<feature type="domain" description="GCVT N-terminal" evidence="2">
    <location>
        <begin position="12"/>
        <end position="115"/>
    </location>
</feature>
<evidence type="ECO:0000259" key="2">
    <source>
        <dbReference type="Pfam" id="PF01571"/>
    </source>
</evidence>
<dbReference type="InterPro" id="IPR006222">
    <property type="entry name" value="GCVT_N"/>
</dbReference>
<dbReference type="KEGG" id="tso:IZ6_09410"/>
<sequence length="291" mass="31035">MAFAAVLTDRAAIRVAGEEAPHFLHNLVTSSVEELAEGKAAYAGLLTPQGKIISDFFALRTPDGYLLDVPAARLEELKKRLTLYKLRAKVTITAEDLAVAAIWGGSDDEALSAFEDPRLPVLGKRAFISKSEANATLKTAGLEVKPEDEFHAHRIGLGIPEGGRDFAFDDAFPHEADMDQLGGVDFRKGCYIGQEVVSRTQHRSTARTRIVPVTLSGPAEAGTEIMAGDKTAGTLGSVSGTRGIALLRLDRAEDALAAGEVLKAGSAVLTIDKPDWAKFRFPGEPVPDKAS</sequence>
<dbReference type="PANTHER" id="PTHR22602:SF0">
    <property type="entry name" value="TRANSFERASE CAF17, MITOCHONDRIAL-RELATED"/>
    <property type="match status" value="1"/>
</dbReference>
<evidence type="ECO:0000313" key="5">
    <source>
        <dbReference type="Proteomes" id="UP000515317"/>
    </source>
</evidence>
<dbReference type="PANTHER" id="PTHR22602">
    <property type="entry name" value="TRANSFERASE CAF17, MITOCHONDRIAL-RELATED"/>
    <property type="match status" value="1"/>
</dbReference>
<dbReference type="InterPro" id="IPR045179">
    <property type="entry name" value="YgfZ/GcvT"/>
</dbReference>
<dbReference type="EMBL" id="AP023361">
    <property type="protein sequence ID" value="BCJ90206.1"/>
    <property type="molecule type" value="Genomic_DNA"/>
</dbReference>